<reference evidence="3" key="1">
    <citation type="journal article" date="2014" name="Genome Biol. Evol.">
        <title>Analyses of charophyte chloroplast genomes help characterize the ancestral chloroplast genome of land plants.</title>
        <authorList>
            <person name="Civan P."/>
            <person name="Foster P.G."/>
            <person name="Embley M.T."/>
            <person name="Seneca A."/>
            <person name="Cox C.J."/>
        </authorList>
    </citation>
    <scope>NUCLEOTIDE SEQUENCE</scope>
</reference>
<comment type="catalytic activity">
    <reaction evidence="2">
        <text>a plastoquinone + NADPH + (n+1) H(+)(in) = a plastoquinol + NADP(+) + n H(+)(out)</text>
        <dbReference type="Rhea" id="RHEA:42612"/>
        <dbReference type="Rhea" id="RHEA-COMP:9561"/>
        <dbReference type="Rhea" id="RHEA-COMP:9562"/>
        <dbReference type="ChEBI" id="CHEBI:15378"/>
        <dbReference type="ChEBI" id="CHEBI:17757"/>
        <dbReference type="ChEBI" id="CHEBI:57783"/>
        <dbReference type="ChEBI" id="CHEBI:58349"/>
        <dbReference type="ChEBI" id="CHEBI:62192"/>
    </reaction>
</comment>
<accession>A0A024B490</accession>
<feature type="transmembrane region" description="Helical" evidence="2">
    <location>
        <begin position="20"/>
        <end position="40"/>
    </location>
</feature>
<feature type="transmembrane region" description="Helical" evidence="2">
    <location>
        <begin position="70"/>
        <end position="92"/>
    </location>
</feature>
<feature type="transmembrane region" description="Helical" evidence="2">
    <location>
        <begin position="47"/>
        <end position="64"/>
    </location>
</feature>
<dbReference type="EC" id="7.1.1.-" evidence="2"/>
<keyword evidence="2 3" id="KW-0934">Plastid</keyword>
<dbReference type="GeneID" id="19524037"/>
<keyword evidence="2" id="KW-0618">Plastoquinone</keyword>
<keyword evidence="2" id="KW-0520">NAD</keyword>
<keyword evidence="2" id="KW-0874">Quinone</keyword>
<keyword evidence="2 3" id="KW-0150">Chloroplast</keyword>
<dbReference type="GO" id="GO:0009535">
    <property type="term" value="C:chloroplast thylakoid membrane"/>
    <property type="evidence" value="ECO:0007669"/>
    <property type="project" value="UniProtKB-SubCell"/>
</dbReference>
<dbReference type="Gene3D" id="1.20.120.1200">
    <property type="entry name" value="NADH-ubiquinone/plastoquinone oxidoreductase chain 6, subunit NuoJ"/>
    <property type="match status" value="1"/>
</dbReference>
<evidence type="ECO:0000256" key="2">
    <source>
        <dbReference type="RuleBase" id="RU004431"/>
    </source>
</evidence>
<keyword evidence="2" id="KW-0521">NADP</keyword>
<comment type="catalytic activity">
    <reaction evidence="2">
        <text>a plastoquinone + NADH + (n+1) H(+)(in) = a plastoquinol + NAD(+) + n H(+)(out)</text>
        <dbReference type="Rhea" id="RHEA:42608"/>
        <dbReference type="Rhea" id="RHEA-COMP:9561"/>
        <dbReference type="Rhea" id="RHEA-COMP:9562"/>
        <dbReference type="ChEBI" id="CHEBI:15378"/>
        <dbReference type="ChEBI" id="CHEBI:17757"/>
        <dbReference type="ChEBI" id="CHEBI:57540"/>
        <dbReference type="ChEBI" id="CHEBI:57945"/>
        <dbReference type="ChEBI" id="CHEBI:62192"/>
    </reaction>
</comment>
<gene>
    <name evidence="3" type="primary">ndhG</name>
</gene>
<dbReference type="RefSeq" id="YP_009033789.1">
    <property type="nucleotide sequence ID" value="NC_024169.1"/>
</dbReference>
<organism evidence="3">
    <name type="scientific">Mesotaenium endlicherianum</name>
    <dbReference type="NCBI Taxonomy" id="184485"/>
    <lineage>
        <taxon>Eukaryota</taxon>
        <taxon>Viridiplantae</taxon>
        <taxon>Streptophyta</taxon>
        <taxon>Zygnematophyceae</taxon>
        <taxon>Zygnematophycidae</taxon>
        <taxon>Zygnematales</taxon>
        <taxon>Mesotaeniaceae</taxon>
        <taxon>Mesotaenium</taxon>
    </lineage>
</organism>
<evidence type="ECO:0000313" key="3">
    <source>
        <dbReference type="EMBL" id="AHZ11172.1"/>
    </source>
</evidence>
<comment type="subcellular location">
    <subcellularLocation>
        <location evidence="2">Plastid</location>
        <location evidence="2">Chloroplast thylakoid membrane</location>
    </subcellularLocation>
</comment>
<sequence>MSTSKGGLVSGIHFSEPIQSSLFAFVSLGILTGAMGVVLLRRIIYSGLLLGFVFACVALLYLLLDADFVAAAQILIYVGAVNVLILFAIMLVSRPDPVIHVSWTSGQMLATGAALAMCVLFGLSILDAWPVLEASFKANQDVHSLGTHTNIRINSAQTIGLSLLSDLLVPFELLSLVLLVALVGAITIARKEHTSEQNVDPSL</sequence>
<dbReference type="GO" id="GO:0048038">
    <property type="term" value="F:quinone binding"/>
    <property type="evidence" value="ECO:0007669"/>
    <property type="project" value="UniProtKB-KW"/>
</dbReference>
<feature type="transmembrane region" description="Helical" evidence="2">
    <location>
        <begin position="113"/>
        <end position="132"/>
    </location>
</feature>
<dbReference type="GO" id="GO:0008137">
    <property type="term" value="F:NADH dehydrogenase (ubiquinone) activity"/>
    <property type="evidence" value="ECO:0007669"/>
    <property type="project" value="UniProtKB-UniRule"/>
</dbReference>
<comment type="function">
    <text evidence="2">NDH shuttles electrons from NAD(P)H:plastoquinone, via FMN and iron-sulfur (Fe-S) centers, to quinones in the photosynthetic chain and possibly in a chloroplast respiratory chain. The immediate electron acceptor for the enzyme in this species is believed to be plastoquinone. Couples the redox reaction to proton translocation, and thus conserves the redox energy in a proton gradient.</text>
</comment>
<evidence type="ECO:0000256" key="1">
    <source>
        <dbReference type="ARBA" id="ARBA00005698"/>
    </source>
</evidence>
<keyword evidence="2" id="KW-1133">Transmembrane helix</keyword>
<comment type="similarity">
    <text evidence="1 2">Belongs to the complex I subunit 6 family.</text>
</comment>
<proteinExistence type="inferred from homology"/>
<comment type="subunit">
    <text evidence="2">NDH is composed of at least 16 different subunits, 5 of which are encoded in the nucleus.</text>
</comment>
<feature type="transmembrane region" description="Helical" evidence="2">
    <location>
        <begin position="167"/>
        <end position="189"/>
    </location>
</feature>
<keyword evidence="2" id="KW-0793">Thylakoid</keyword>
<dbReference type="InterPro" id="IPR042106">
    <property type="entry name" value="Nuo/plastoQ_OxRdtase_6_NuoJ"/>
</dbReference>
<dbReference type="EMBL" id="KJ461682">
    <property type="protein sequence ID" value="AHZ11172.1"/>
    <property type="molecule type" value="Genomic_DNA"/>
</dbReference>
<name>A0A024B490_9VIRI</name>
<keyword evidence="2" id="KW-0812">Transmembrane</keyword>
<dbReference type="PANTHER" id="PTHR33269:SF17">
    <property type="entry name" value="NADH-UBIQUINONE OXIDOREDUCTASE CHAIN 6"/>
    <property type="match status" value="1"/>
</dbReference>
<dbReference type="PANTHER" id="PTHR33269">
    <property type="entry name" value="NADH-UBIQUINONE OXIDOREDUCTASE CHAIN 6"/>
    <property type="match status" value="1"/>
</dbReference>
<dbReference type="InterPro" id="IPR001457">
    <property type="entry name" value="NADH_UbQ/plastoQ_OxRdtase_su6"/>
</dbReference>
<dbReference type="Pfam" id="PF00499">
    <property type="entry name" value="Oxidored_q3"/>
    <property type="match status" value="1"/>
</dbReference>
<geneLocation type="chloroplast" evidence="3"/>
<dbReference type="AlphaFoldDB" id="A0A024B490"/>
<protein>
    <recommendedName>
        <fullName evidence="2">NAD(P)H-quinone oxidoreductase subunit 6, chloroplastic</fullName>
        <ecNumber evidence="2">7.1.1.-</ecNumber>
    </recommendedName>
</protein>
<keyword evidence="2" id="KW-0472">Membrane</keyword>